<feature type="region of interest" description="Disordered" evidence="1">
    <location>
        <begin position="1"/>
        <end position="69"/>
    </location>
</feature>
<name>A0A8H6IEV9_9AGAR</name>
<dbReference type="EMBL" id="JACGCI010000006">
    <property type="protein sequence ID" value="KAF6762927.1"/>
    <property type="molecule type" value="Genomic_DNA"/>
</dbReference>
<accession>A0A8H6IEV9</accession>
<evidence type="ECO:0000313" key="2">
    <source>
        <dbReference type="EMBL" id="KAF6762927.1"/>
    </source>
</evidence>
<proteinExistence type="predicted"/>
<reference evidence="2 3" key="1">
    <citation type="submission" date="2020-07" db="EMBL/GenBank/DDBJ databases">
        <title>Comparative genomics of pyrophilous fungi reveals a link between fire events and developmental genes.</title>
        <authorList>
            <consortium name="DOE Joint Genome Institute"/>
            <person name="Steindorff A.S."/>
            <person name="Carver A."/>
            <person name="Calhoun S."/>
            <person name="Stillman K."/>
            <person name="Liu H."/>
            <person name="Lipzen A."/>
            <person name="Pangilinan J."/>
            <person name="Labutti K."/>
            <person name="Bruns T.D."/>
            <person name="Grigoriev I.V."/>
        </authorList>
    </citation>
    <scope>NUCLEOTIDE SEQUENCE [LARGE SCALE GENOMIC DNA]</scope>
    <source>
        <strain evidence="2 3">CBS 144469</strain>
    </source>
</reference>
<organism evidence="2 3">
    <name type="scientific">Ephemerocybe angulata</name>
    <dbReference type="NCBI Taxonomy" id="980116"/>
    <lineage>
        <taxon>Eukaryota</taxon>
        <taxon>Fungi</taxon>
        <taxon>Dikarya</taxon>
        <taxon>Basidiomycota</taxon>
        <taxon>Agaricomycotina</taxon>
        <taxon>Agaricomycetes</taxon>
        <taxon>Agaricomycetidae</taxon>
        <taxon>Agaricales</taxon>
        <taxon>Agaricineae</taxon>
        <taxon>Psathyrellaceae</taxon>
        <taxon>Ephemerocybe</taxon>
    </lineage>
</organism>
<sequence>MAKSTAVPPSDRVTCSSPRKKASTAPKPAQPASNKRRKANNITTTAGSKKRGKKEVDDTPESDDVKEGKMAVEGDVKVVWDTKLSESLLKAINEDSTIKQGLYPGVGNAESKETDPEMGVAAGGQTKTTWFWKLAQVVFLDHELYGESVRLALKQYQSKPKSTALQKKWTDKIKNRLTTMQNETLKYNKTRGQTGMGLKSAKEIDGERNAELASKWDEIKEECPWYFDMKELIGDRPNRTPVGLGNITTPIDVTALDADDDAIPSNEADTSSDVAYDVKPRLKDEDEDDVEPELEKDVKPDLKRKLDQIGSKNKDPAPKRTNVSEFADLAAIEEATEQKRLELAKAKVEARTKLKLEESRAKSEKMKLKVEYKLAKLKLRTQLQQQQPLQAGLVPSGSSTAYVSPHLTVALPSHTQPFEDDQDLDLYAAL</sequence>
<feature type="region of interest" description="Disordered" evidence="1">
    <location>
        <begin position="261"/>
        <end position="322"/>
    </location>
</feature>
<protein>
    <submittedName>
        <fullName evidence="2">Uncharacterized protein</fullName>
    </submittedName>
</protein>
<evidence type="ECO:0000256" key="1">
    <source>
        <dbReference type="SAM" id="MobiDB-lite"/>
    </source>
</evidence>
<evidence type="ECO:0000313" key="3">
    <source>
        <dbReference type="Proteomes" id="UP000521943"/>
    </source>
</evidence>
<dbReference type="AlphaFoldDB" id="A0A8H6IEV9"/>
<keyword evidence="3" id="KW-1185">Reference proteome</keyword>
<dbReference type="Proteomes" id="UP000521943">
    <property type="component" value="Unassembled WGS sequence"/>
</dbReference>
<dbReference type="OrthoDB" id="3269701at2759"/>
<feature type="compositionally biased region" description="Basic and acidic residues" evidence="1">
    <location>
        <begin position="293"/>
        <end position="318"/>
    </location>
</feature>
<gene>
    <name evidence="2" type="ORF">DFP72DRAFT_1060126</name>
</gene>
<comment type="caution">
    <text evidence="2">The sequence shown here is derived from an EMBL/GenBank/DDBJ whole genome shotgun (WGS) entry which is preliminary data.</text>
</comment>